<evidence type="ECO:0000313" key="3">
    <source>
        <dbReference type="Proteomes" id="UP000198990"/>
    </source>
</evidence>
<keyword evidence="3" id="KW-1185">Reference proteome</keyword>
<proteinExistence type="predicted"/>
<feature type="chain" id="PRO_5011497136" description="Secreted protein" evidence="1">
    <location>
        <begin position="19"/>
        <end position="48"/>
    </location>
</feature>
<evidence type="ECO:0000313" key="2">
    <source>
        <dbReference type="EMBL" id="SEL17905.1"/>
    </source>
</evidence>
<gene>
    <name evidence="2" type="ORF">SAMN04488008_10373</name>
</gene>
<evidence type="ECO:0000256" key="1">
    <source>
        <dbReference type="SAM" id="SignalP"/>
    </source>
</evidence>
<sequence length="48" mass="5371">MKKLIFTFLIGISLAIMASCEYDDSNDIDILTPNDSTETGFTMKKLPQ</sequence>
<accession>A0A1H7N4N0</accession>
<dbReference type="EMBL" id="FNZN01000003">
    <property type="protein sequence ID" value="SEL17905.1"/>
    <property type="molecule type" value="Genomic_DNA"/>
</dbReference>
<feature type="signal peptide" evidence="1">
    <location>
        <begin position="1"/>
        <end position="18"/>
    </location>
</feature>
<organism evidence="2 3">
    <name type="scientific">Maribacter orientalis</name>
    <dbReference type="NCBI Taxonomy" id="228957"/>
    <lineage>
        <taxon>Bacteria</taxon>
        <taxon>Pseudomonadati</taxon>
        <taxon>Bacteroidota</taxon>
        <taxon>Flavobacteriia</taxon>
        <taxon>Flavobacteriales</taxon>
        <taxon>Flavobacteriaceae</taxon>
        <taxon>Maribacter</taxon>
    </lineage>
</organism>
<protein>
    <recommendedName>
        <fullName evidence="4">Secreted protein</fullName>
    </recommendedName>
</protein>
<keyword evidence="1" id="KW-0732">Signal</keyword>
<dbReference type="AlphaFoldDB" id="A0A1H7N4N0"/>
<evidence type="ECO:0008006" key="4">
    <source>
        <dbReference type="Google" id="ProtNLM"/>
    </source>
</evidence>
<dbReference type="PROSITE" id="PS51257">
    <property type="entry name" value="PROKAR_LIPOPROTEIN"/>
    <property type="match status" value="1"/>
</dbReference>
<dbReference type="Proteomes" id="UP000198990">
    <property type="component" value="Unassembled WGS sequence"/>
</dbReference>
<name>A0A1H7N4N0_9FLAO</name>
<dbReference type="RefSeq" id="WP_177170936.1">
    <property type="nucleotide sequence ID" value="NZ_FNZN01000003.1"/>
</dbReference>
<reference evidence="3" key="1">
    <citation type="submission" date="2016-10" db="EMBL/GenBank/DDBJ databases">
        <authorList>
            <person name="Varghese N."/>
            <person name="Submissions S."/>
        </authorList>
    </citation>
    <scope>NUCLEOTIDE SEQUENCE [LARGE SCALE GENOMIC DNA]</scope>
    <source>
        <strain evidence="3">DSM 16471</strain>
    </source>
</reference>